<keyword evidence="4" id="KW-0547">Nucleotide-binding</keyword>
<dbReference type="Gene3D" id="1.20.1560.10">
    <property type="entry name" value="ABC transporter type 1, transmembrane domain"/>
    <property type="match status" value="1"/>
</dbReference>
<dbReference type="Proteomes" id="UP000295636">
    <property type="component" value="Unassembled WGS sequence"/>
</dbReference>
<comment type="caution">
    <text evidence="11">The sequence shown here is derived from an EMBL/GenBank/DDBJ whole genome shotgun (WGS) entry which is preliminary data.</text>
</comment>
<evidence type="ECO:0000313" key="11">
    <source>
        <dbReference type="EMBL" id="TDF92331.1"/>
    </source>
</evidence>
<dbReference type="PROSITE" id="PS50929">
    <property type="entry name" value="ABC_TM1F"/>
    <property type="match status" value="1"/>
</dbReference>
<evidence type="ECO:0000259" key="10">
    <source>
        <dbReference type="PROSITE" id="PS50929"/>
    </source>
</evidence>
<protein>
    <submittedName>
        <fullName evidence="11">ABC transporter ATP-binding protein</fullName>
    </submittedName>
</protein>
<keyword evidence="12" id="KW-1185">Reference proteome</keyword>
<comment type="subcellular location">
    <subcellularLocation>
        <location evidence="1">Cell membrane</location>
        <topology evidence="1">Multi-pass membrane protein</topology>
    </subcellularLocation>
</comment>
<evidence type="ECO:0000256" key="8">
    <source>
        <dbReference type="SAM" id="Phobius"/>
    </source>
</evidence>
<feature type="transmembrane region" description="Helical" evidence="8">
    <location>
        <begin position="43"/>
        <end position="63"/>
    </location>
</feature>
<keyword evidence="5 11" id="KW-0067">ATP-binding</keyword>
<dbReference type="InterPro" id="IPR011527">
    <property type="entry name" value="ABC1_TM_dom"/>
</dbReference>
<dbReference type="Pfam" id="PF00005">
    <property type="entry name" value="ABC_tran"/>
    <property type="match status" value="1"/>
</dbReference>
<keyword evidence="6 8" id="KW-1133">Transmembrane helix</keyword>
<sequence length="608" mass="68827">MPKDIANLNNEEEISSAYYVSPENRKAAFRYTIGYAKPHRSKFVLIFFCTLLAIAADLLQPYLVKIAIDNNLLIGNNDFNFLLWIGGIYLLLTITSFIFTYLQNNLLQFTGQSIVARIRKDLFSHITKLNMSFFDRFHSGSLVTHVSSDTETLNQFFNQVFLSLIRDGMTLVFIIILMFHLDPVLAGYSMVLLPIIAGIAIGFRSYMRKTYQITRTRLSRLIAFIAENLAGMNLTQAFHQEKEQQRQFTDRNQSYLKANLREIRTNVLFNRSFDILSNLSVAFLTYIGGMAVFHHSIEFGVLYAFITYIRQFFQPINNISQQWSTLQSTTVSMDRLYKLFSIEPEIKDAPSPSQISLTDVKGRIDYNHVQFGYSDDSTVIADLDLHIQPGEMIGIVGTTGAGKSSLMSLLCRFYDVRQGSIQIDGTDIRSIPQSTLHRMIGLVQQEPFLYSGTIVDNVRLFDESISREQVVDACKFVGADTLISRLKDGYDTQLSERGSGLSAGERQLISFARIVVFQPKILILDEATANLDSQTEQLVQSALHVVSQGRTTLVIAHRLSTIMQADRIIVMQQGQIVEAGNHQQLLDLHGYYEQLYRHSQGKAVQGAV</sequence>
<evidence type="ECO:0000313" key="12">
    <source>
        <dbReference type="Proteomes" id="UP000295636"/>
    </source>
</evidence>
<dbReference type="SUPFAM" id="SSF52540">
    <property type="entry name" value="P-loop containing nucleoside triphosphate hydrolases"/>
    <property type="match status" value="1"/>
</dbReference>
<evidence type="ECO:0000256" key="1">
    <source>
        <dbReference type="ARBA" id="ARBA00004651"/>
    </source>
</evidence>
<dbReference type="InterPro" id="IPR017871">
    <property type="entry name" value="ABC_transporter-like_CS"/>
</dbReference>
<dbReference type="InterPro" id="IPR039421">
    <property type="entry name" value="Type_1_exporter"/>
</dbReference>
<keyword evidence="7 8" id="KW-0472">Membrane</keyword>
<dbReference type="InterPro" id="IPR003439">
    <property type="entry name" value="ABC_transporter-like_ATP-bd"/>
</dbReference>
<keyword evidence="2" id="KW-0813">Transport</keyword>
<evidence type="ECO:0000256" key="7">
    <source>
        <dbReference type="ARBA" id="ARBA00023136"/>
    </source>
</evidence>
<dbReference type="CDD" id="cd18544">
    <property type="entry name" value="ABC_6TM_TmrA_like"/>
    <property type="match status" value="1"/>
</dbReference>
<dbReference type="CDD" id="cd03254">
    <property type="entry name" value="ABCC_Glucan_exporter_like"/>
    <property type="match status" value="1"/>
</dbReference>
<dbReference type="SMART" id="SM00382">
    <property type="entry name" value="AAA"/>
    <property type="match status" value="1"/>
</dbReference>
<evidence type="ECO:0000256" key="6">
    <source>
        <dbReference type="ARBA" id="ARBA00022989"/>
    </source>
</evidence>
<keyword evidence="3 8" id="KW-0812">Transmembrane</keyword>
<evidence type="ECO:0000256" key="2">
    <source>
        <dbReference type="ARBA" id="ARBA00022448"/>
    </source>
</evidence>
<feature type="transmembrane region" description="Helical" evidence="8">
    <location>
        <begin position="185"/>
        <end position="207"/>
    </location>
</feature>
<dbReference type="GO" id="GO:0005886">
    <property type="term" value="C:plasma membrane"/>
    <property type="evidence" value="ECO:0007669"/>
    <property type="project" value="UniProtKB-SubCell"/>
</dbReference>
<dbReference type="OrthoDB" id="9770415at2"/>
<evidence type="ECO:0000259" key="9">
    <source>
        <dbReference type="PROSITE" id="PS50893"/>
    </source>
</evidence>
<dbReference type="PANTHER" id="PTHR43394:SF1">
    <property type="entry name" value="ATP-BINDING CASSETTE SUB-FAMILY B MEMBER 10, MITOCHONDRIAL"/>
    <property type="match status" value="1"/>
</dbReference>
<feature type="domain" description="ABC transporter" evidence="9">
    <location>
        <begin position="364"/>
        <end position="598"/>
    </location>
</feature>
<dbReference type="PROSITE" id="PS50893">
    <property type="entry name" value="ABC_TRANSPORTER_2"/>
    <property type="match status" value="1"/>
</dbReference>
<dbReference type="PROSITE" id="PS00211">
    <property type="entry name" value="ABC_TRANSPORTER_1"/>
    <property type="match status" value="1"/>
</dbReference>
<dbReference type="SUPFAM" id="SSF90123">
    <property type="entry name" value="ABC transporter transmembrane region"/>
    <property type="match status" value="1"/>
</dbReference>
<dbReference type="InterPro" id="IPR003593">
    <property type="entry name" value="AAA+_ATPase"/>
</dbReference>
<dbReference type="GO" id="GO:0015421">
    <property type="term" value="F:ABC-type oligopeptide transporter activity"/>
    <property type="evidence" value="ECO:0007669"/>
    <property type="project" value="TreeGrafter"/>
</dbReference>
<gene>
    <name evidence="11" type="ORF">E1757_30135</name>
</gene>
<evidence type="ECO:0000256" key="3">
    <source>
        <dbReference type="ARBA" id="ARBA00022692"/>
    </source>
</evidence>
<reference evidence="11 12" key="1">
    <citation type="submission" date="2019-03" db="EMBL/GenBank/DDBJ databases">
        <title>This is whole genome sequence of Paenibacillus sp MS74 strain.</title>
        <authorList>
            <person name="Trinh H.N."/>
        </authorList>
    </citation>
    <scope>NUCLEOTIDE SEQUENCE [LARGE SCALE GENOMIC DNA]</scope>
    <source>
        <strain evidence="11 12">MS74</strain>
    </source>
</reference>
<accession>A0A4R5KB16</accession>
<organism evidence="11 12">
    <name type="scientific">Paenibacillus piri</name>
    <dbReference type="NCBI Taxonomy" id="2547395"/>
    <lineage>
        <taxon>Bacteria</taxon>
        <taxon>Bacillati</taxon>
        <taxon>Bacillota</taxon>
        <taxon>Bacilli</taxon>
        <taxon>Bacillales</taxon>
        <taxon>Paenibacillaceae</taxon>
        <taxon>Paenibacillus</taxon>
    </lineage>
</organism>
<proteinExistence type="predicted"/>
<feature type="domain" description="ABC transmembrane type-1" evidence="10">
    <location>
        <begin position="44"/>
        <end position="328"/>
    </location>
</feature>
<evidence type="ECO:0000256" key="5">
    <source>
        <dbReference type="ARBA" id="ARBA00022840"/>
    </source>
</evidence>
<dbReference type="AlphaFoldDB" id="A0A4R5KB16"/>
<dbReference type="FunFam" id="3.40.50.300:FF:000287">
    <property type="entry name" value="Multidrug ABC transporter ATP-binding protein"/>
    <property type="match status" value="1"/>
</dbReference>
<dbReference type="Gene3D" id="3.40.50.300">
    <property type="entry name" value="P-loop containing nucleotide triphosphate hydrolases"/>
    <property type="match status" value="1"/>
</dbReference>
<dbReference type="GO" id="GO:0016887">
    <property type="term" value="F:ATP hydrolysis activity"/>
    <property type="evidence" value="ECO:0007669"/>
    <property type="project" value="InterPro"/>
</dbReference>
<dbReference type="InterPro" id="IPR036640">
    <property type="entry name" value="ABC1_TM_sf"/>
</dbReference>
<dbReference type="GO" id="GO:0005524">
    <property type="term" value="F:ATP binding"/>
    <property type="evidence" value="ECO:0007669"/>
    <property type="project" value="UniProtKB-KW"/>
</dbReference>
<feature type="transmembrane region" description="Helical" evidence="8">
    <location>
        <begin position="83"/>
        <end position="102"/>
    </location>
</feature>
<dbReference type="InterPro" id="IPR027417">
    <property type="entry name" value="P-loop_NTPase"/>
</dbReference>
<evidence type="ECO:0000256" key="4">
    <source>
        <dbReference type="ARBA" id="ARBA00022741"/>
    </source>
</evidence>
<dbReference type="EMBL" id="SMRT01000021">
    <property type="protein sequence ID" value="TDF92331.1"/>
    <property type="molecule type" value="Genomic_DNA"/>
</dbReference>
<feature type="transmembrane region" description="Helical" evidence="8">
    <location>
        <begin position="160"/>
        <end position="179"/>
    </location>
</feature>
<dbReference type="RefSeq" id="WP_133235274.1">
    <property type="nucleotide sequence ID" value="NZ_SMRT01000021.1"/>
</dbReference>
<name>A0A4R5KB16_9BACL</name>
<feature type="transmembrane region" description="Helical" evidence="8">
    <location>
        <begin position="281"/>
        <end position="306"/>
    </location>
</feature>
<dbReference type="PANTHER" id="PTHR43394">
    <property type="entry name" value="ATP-DEPENDENT PERMEASE MDL1, MITOCHONDRIAL"/>
    <property type="match status" value="1"/>
</dbReference>
<dbReference type="Pfam" id="PF00664">
    <property type="entry name" value="ABC_membrane"/>
    <property type="match status" value="1"/>
</dbReference>